<sequence>MDQQGATVVLRTPHTAPPPNYTPPSMTFLQGKWHVTHSTLPLWKSKRNVTITYKLLEPSDKSIPADQTDRLDDLATYQTLTSDKVMTVHGLNKALDPKRRDAWGWRGRGLLMVASSHWEILGSGYEAAESNQHGDSERGEWLVTFFAKTIVTPAGLDIYSRSKKGLNPITVQRIENELAKVDNDEIKELAKKLFAVKMFGD</sequence>
<dbReference type="STRING" id="2082308.A0A2K1QSC2"/>
<evidence type="ECO:0000313" key="3">
    <source>
        <dbReference type="Proteomes" id="UP000243797"/>
    </source>
</evidence>
<evidence type="ECO:0000313" key="2">
    <source>
        <dbReference type="EMBL" id="PNS17988.1"/>
    </source>
</evidence>
<evidence type="ECO:0000256" key="1">
    <source>
        <dbReference type="SAM" id="MobiDB-lite"/>
    </source>
</evidence>
<name>A0A2K1QSC2_9PEZI</name>
<proteinExistence type="predicted"/>
<protein>
    <submittedName>
        <fullName evidence="2">Uncharacterized protein</fullName>
    </submittedName>
</protein>
<dbReference type="OrthoDB" id="9975758at2759"/>
<keyword evidence="3" id="KW-1185">Reference proteome</keyword>
<dbReference type="InParanoid" id="A0A2K1QSC2"/>
<accession>A0A2K1QSC2</accession>
<dbReference type="Proteomes" id="UP000243797">
    <property type="component" value="Unassembled WGS sequence"/>
</dbReference>
<organism evidence="2 3">
    <name type="scientific">Sphaceloma murrayae</name>
    <dbReference type="NCBI Taxonomy" id="2082308"/>
    <lineage>
        <taxon>Eukaryota</taxon>
        <taxon>Fungi</taxon>
        <taxon>Dikarya</taxon>
        <taxon>Ascomycota</taxon>
        <taxon>Pezizomycotina</taxon>
        <taxon>Dothideomycetes</taxon>
        <taxon>Dothideomycetidae</taxon>
        <taxon>Myriangiales</taxon>
        <taxon>Elsinoaceae</taxon>
        <taxon>Sphaceloma</taxon>
    </lineage>
</organism>
<feature type="region of interest" description="Disordered" evidence="1">
    <location>
        <begin position="1"/>
        <end position="22"/>
    </location>
</feature>
<dbReference type="EMBL" id="NKHZ01000047">
    <property type="protein sequence ID" value="PNS17988.1"/>
    <property type="molecule type" value="Genomic_DNA"/>
</dbReference>
<gene>
    <name evidence="2" type="ORF">CAC42_3947</name>
</gene>
<comment type="caution">
    <text evidence="2">The sequence shown here is derived from an EMBL/GenBank/DDBJ whole genome shotgun (WGS) entry which is preliminary data.</text>
</comment>
<dbReference type="AlphaFoldDB" id="A0A2K1QSC2"/>
<reference evidence="2 3" key="1">
    <citation type="submission" date="2017-06" db="EMBL/GenBank/DDBJ databases">
        <title>Draft genome sequence of a variant of Elsinoe murrayae.</title>
        <authorList>
            <person name="Cheng Q."/>
        </authorList>
    </citation>
    <scope>NUCLEOTIDE SEQUENCE [LARGE SCALE GENOMIC DNA]</scope>
    <source>
        <strain evidence="2 3">CQ-2017a</strain>
    </source>
</reference>